<dbReference type="EMBL" id="CAADRP010000569">
    <property type="protein sequence ID" value="VFU30092.1"/>
    <property type="molecule type" value="Genomic_DNA"/>
</dbReference>
<organism evidence="1">
    <name type="scientific">Salix viminalis</name>
    <name type="common">Common osier</name>
    <name type="synonym">Basket willow</name>
    <dbReference type="NCBI Taxonomy" id="40686"/>
    <lineage>
        <taxon>Eukaryota</taxon>
        <taxon>Viridiplantae</taxon>
        <taxon>Streptophyta</taxon>
        <taxon>Embryophyta</taxon>
        <taxon>Tracheophyta</taxon>
        <taxon>Spermatophyta</taxon>
        <taxon>Magnoliopsida</taxon>
        <taxon>eudicotyledons</taxon>
        <taxon>Gunneridae</taxon>
        <taxon>Pentapetalae</taxon>
        <taxon>rosids</taxon>
        <taxon>fabids</taxon>
        <taxon>Malpighiales</taxon>
        <taxon>Salicaceae</taxon>
        <taxon>Saliceae</taxon>
        <taxon>Salix</taxon>
    </lineage>
</organism>
<reference evidence="1" key="1">
    <citation type="submission" date="2019-03" db="EMBL/GenBank/DDBJ databases">
        <authorList>
            <person name="Mank J."/>
            <person name="Almeida P."/>
        </authorList>
    </citation>
    <scope>NUCLEOTIDE SEQUENCE</scope>
    <source>
        <strain evidence="1">78183</strain>
    </source>
</reference>
<proteinExistence type="predicted"/>
<name>A0A6N2KNK1_SALVM</name>
<protein>
    <submittedName>
        <fullName evidence="1">Uncharacterized protein</fullName>
    </submittedName>
</protein>
<accession>A0A6N2KNK1</accession>
<gene>
    <name evidence="1" type="ORF">SVIM_LOCUS113379</name>
</gene>
<sequence>MILKNYRSSSESPWTGTLLTRLFVFGAQPQIKCRKQHQSLVGICERVAGLVKDCLLVKVVDTAIDFSCPLTSLFIQIIRLVCS</sequence>
<dbReference type="AlphaFoldDB" id="A0A6N2KNK1"/>
<evidence type="ECO:0000313" key="1">
    <source>
        <dbReference type="EMBL" id="VFU30092.1"/>
    </source>
</evidence>